<keyword evidence="6 13" id="KW-0812">Transmembrane</keyword>
<feature type="transmembrane region" description="Helical" evidence="13">
    <location>
        <begin position="163"/>
        <end position="191"/>
    </location>
</feature>
<dbReference type="GO" id="GO:0005524">
    <property type="term" value="F:ATP binding"/>
    <property type="evidence" value="ECO:0007669"/>
    <property type="project" value="UniProtKB-KW"/>
</dbReference>
<evidence type="ECO:0000256" key="9">
    <source>
        <dbReference type="ARBA" id="ARBA00022840"/>
    </source>
</evidence>
<dbReference type="Gene3D" id="3.30.565.10">
    <property type="entry name" value="Histidine kinase-like ATPase, C-terminal domain"/>
    <property type="match status" value="1"/>
</dbReference>
<dbReference type="GO" id="GO:0000156">
    <property type="term" value="F:phosphorelay response regulator activity"/>
    <property type="evidence" value="ECO:0007669"/>
    <property type="project" value="TreeGrafter"/>
</dbReference>
<dbReference type="InterPro" id="IPR003660">
    <property type="entry name" value="HAMP_dom"/>
</dbReference>
<evidence type="ECO:0000259" key="14">
    <source>
        <dbReference type="PROSITE" id="PS50109"/>
    </source>
</evidence>
<feature type="transmembrane region" description="Helical" evidence="13">
    <location>
        <begin position="211"/>
        <end position="229"/>
    </location>
</feature>
<dbReference type="InterPro" id="IPR003018">
    <property type="entry name" value="GAF"/>
</dbReference>
<dbReference type="Pfam" id="PF02518">
    <property type="entry name" value="HATPase_c"/>
    <property type="match status" value="1"/>
</dbReference>
<dbReference type="InterPro" id="IPR036097">
    <property type="entry name" value="HisK_dim/P_sf"/>
</dbReference>
<dbReference type="GO" id="GO:0030295">
    <property type="term" value="F:protein kinase activator activity"/>
    <property type="evidence" value="ECO:0007669"/>
    <property type="project" value="TreeGrafter"/>
</dbReference>
<dbReference type="InterPro" id="IPR004358">
    <property type="entry name" value="Sig_transdc_His_kin-like_C"/>
</dbReference>
<gene>
    <name evidence="16" type="ORF">DEQ80_00475</name>
</gene>
<dbReference type="SMART" id="SM00387">
    <property type="entry name" value="HATPase_c"/>
    <property type="match status" value="1"/>
</dbReference>
<dbReference type="Gene3D" id="6.10.340.10">
    <property type="match status" value="1"/>
</dbReference>
<reference evidence="16 17" key="1">
    <citation type="journal article" date="2018" name="Nat. Biotechnol.">
        <title>A standardized bacterial taxonomy based on genome phylogeny substantially revises the tree of life.</title>
        <authorList>
            <person name="Parks D.H."/>
            <person name="Chuvochina M."/>
            <person name="Waite D.W."/>
            <person name="Rinke C."/>
            <person name="Skarshewski A."/>
            <person name="Chaumeil P.A."/>
            <person name="Hugenholtz P."/>
        </authorList>
    </citation>
    <scope>NUCLEOTIDE SEQUENCE [LARGE SCALE GENOMIC DNA]</scope>
    <source>
        <strain evidence="16">UBA8781</strain>
    </source>
</reference>
<feature type="domain" description="Histidine kinase" evidence="14">
    <location>
        <begin position="871"/>
        <end position="1089"/>
    </location>
</feature>
<dbReference type="Gene3D" id="3.30.450.40">
    <property type="match status" value="1"/>
</dbReference>
<comment type="caution">
    <text evidence="16">The sequence shown here is derived from an EMBL/GenBank/DDBJ whole genome shotgun (WGS) entry which is preliminary data.</text>
</comment>
<evidence type="ECO:0000256" key="11">
    <source>
        <dbReference type="ARBA" id="ARBA00023012"/>
    </source>
</evidence>
<evidence type="ECO:0000313" key="17">
    <source>
        <dbReference type="Proteomes" id="UP000264141"/>
    </source>
</evidence>
<evidence type="ECO:0000256" key="7">
    <source>
        <dbReference type="ARBA" id="ARBA00022741"/>
    </source>
</evidence>
<keyword evidence="7" id="KW-0547">Nucleotide-binding</keyword>
<organism evidence="16 17">
    <name type="scientific">Anaerolinea thermolimosa</name>
    <dbReference type="NCBI Taxonomy" id="229919"/>
    <lineage>
        <taxon>Bacteria</taxon>
        <taxon>Bacillati</taxon>
        <taxon>Chloroflexota</taxon>
        <taxon>Anaerolineae</taxon>
        <taxon>Anaerolineales</taxon>
        <taxon>Anaerolineaceae</taxon>
        <taxon>Anaerolinea</taxon>
    </lineage>
</organism>
<dbReference type="SUPFAM" id="SSF47384">
    <property type="entry name" value="Homodimeric domain of signal transducing histidine kinase"/>
    <property type="match status" value="1"/>
</dbReference>
<proteinExistence type="predicted"/>
<feature type="transmembrane region" description="Helical" evidence="13">
    <location>
        <begin position="90"/>
        <end position="115"/>
    </location>
</feature>
<evidence type="ECO:0000256" key="8">
    <source>
        <dbReference type="ARBA" id="ARBA00022777"/>
    </source>
</evidence>
<dbReference type="CDD" id="cd06225">
    <property type="entry name" value="HAMP"/>
    <property type="match status" value="1"/>
</dbReference>
<dbReference type="InterPro" id="IPR005467">
    <property type="entry name" value="His_kinase_dom"/>
</dbReference>
<keyword evidence="12 13" id="KW-0472">Membrane</keyword>
<dbReference type="GO" id="GO:0016020">
    <property type="term" value="C:membrane"/>
    <property type="evidence" value="ECO:0007669"/>
    <property type="project" value="UniProtKB-SubCell"/>
</dbReference>
<evidence type="ECO:0000256" key="10">
    <source>
        <dbReference type="ARBA" id="ARBA00022989"/>
    </source>
</evidence>
<keyword evidence="5" id="KW-0808">Transferase</keyword>
<dbReference type="EMBL" id="DPBP01000003">
    <property type="protein sequence ID" value="HCE16308.1"/>
    <property type="molecule type" value="Genomic_DNA"/>
</dbReference>
<dbReference type="Proteomes" id="UP000264141">
    <property type="component" value="Unassembled WGS sequence"/>
</dbReference>
<dbReference type="Gene3D" id="1.10.287.130">
    <property type="match status" value="1"/>
</dbReference>
<feature type="domain" description="HAMP" evidence="15">
    <location>
        <begin position="537"/>
        <end position="589"/>
    </location>
</feature>
<dbReference type="InterPro" id="IPR003661">
    <property type="entry name" value="HisK_dim/P_dom"/>
</dbReference>
<protein>
    <recommendedName>
        <fullName evidence="3">histidine kinase</fullName>
        <ecNumber evidence="3">2.7.13.3</ecNumber>
    </recommendedName>
</protein>
<dbReference type="AlphaFoldDB" id="A0A3D1JEX6"/>
<dbReference type="PANTHER" id="PTHR42878:SF7">
    <property type="entry name" value="SENSOR HISTIDINE KINASE GLRK"/>
    <property type="match status" value="1"/>
</dbReference>
<dbReference type="STRING" id="229919.GCA_001050195_00569"/>
<feature type="transmembrane region" description="Helical" evidence="13">
    <location>
        <begin position="509"/>
        <end position="532"/>
    </location>
</feature>
<evidence type="ECO:0000256" key="6">
    <source>
        <dbReference type="ARBA" id="ARBA00022692"/>
    </source>
</evidence>
<dbReference type="SMART" id="SM00304">
    <property type="entry name" value="HAMP"/>
    <property type="match status" value="1"/>
</dbReference>
<dbReference type="SUPFAM" id="SSF158472">
    <property type="entry name" value="HAMP domain-like"/>
    <property type="match status" value="1"/>
</dbReference>
<dbReference type="FunFam" id="3.30.565.10:FF:000006">
    <property type="entry name" value="Sensor histidine kinase WalK"/>
    <property type="match status" value="1"/>
</dbReference>
<dbReference type="NCBIfam" id="TIGR00229">
    <property type="entry name" value="sensory_box"/>
    <property type="match status" value="1"/>
</dbReference>
<feature type="transmembrane region" description="Helical" evidence="13">
    <location>
        <begin position="13"/>
        <end position="39"/>
    </location>
</feature>
<evidence type="ECO:0000256" key="3">
    <source>
        <dbReference type="ARBA" id="ARBA00012438"/>
    </source>
</evidence>
<name>A0A3D1JEX6_9CHLR</name>
<evidence type="ECO:0000256" key="2">
    <source>
        <dbReference type="ARBA" id="ARBA00004141"/>
    </source>
</evidence>
<dbReference type="CDD" id="cd18774">
    <property type="entry name" value="PDC2_HK_sensor"/>
    <property type="match status" value="1"/>
</dbReference>
<evidence type="ECO:0000256" key="5">
    <source>
        <dbReference type="ARBA" id="ARBA00022679"/>
    </source>
</evidence>
<dbReference type="GO" id="GO:0007234">
    <property type="term" value="P:osmosensory signaling via phosphorelay pathway"/>
    <property type="evidence" value="ECO:0007669"/>
    <property type="project" value="TreeGrafter"/>
</dbReference>
<comment type="catalytic activity">
    <reaction evidence="1">
        <text>ATP + protein L-histidine = ADP + protein N-phospho-L-histidine.</text>
        <dbReference type="EC" id="2.7.13.3"/>
    </reaction>
</comment>
<evidence type="ECO:0000256" key="1">
    <source>
        <dbReference type="ARBA" id="ARBA00000085"/>
    </source>
</evidence>
<dbReference type="SMART" id="SM00388">
    <property type="entry name" value="HisKA"/>
    <property type="match status" value="1"/>
</dbReference>
<sequence>MKFIAGLFATQPYLLPLSLTGMVGWLVLAGLVLFGLRQWWEEPSGVLRRRWGLLVALVLAIPFTSTVAGLQFHGQTLPLPGVPSNASEPVLMFLAALPWVLAAGFLGPLPAVILGGAAGLMLGLYTTHSPFAPLEIAGLALLFSRAVRQRYRTWFYRFIRHPLGAAVVLAVAYSPIFMLTTLLAVNAPLAVRLDYALTQTWEIILMRGLELMLASLVGEVFYLTMPLWWGCRGPWLPSPAESNFQTRVFLGTIPFVVVLSLTLTLGDWLVAGKAARRMVEERLSSTARVAMDSLPYFLDMGQSLVISMATPDLLSLAPNEVELTLAARMRSVPFFRKLTLWDATGRQVGSYPPSESGPGAELSREEKQGIELALGGVLSQTYTIKPPAGERSAVVMFLAAIEDGQGGISGVLIGYTDLQTNPFARPLIAVVDGLAEMNGQGYLLDENQTIVYPVDPTTPQVLENIPKSPVAFYQDTLPDGTRSYTYYYRADDRPWAIVMAVPAQYTQQVALNIAVPLLVILALLAAAAFILLRLTLGPISSNLRMLAYQAGLIARGDLDHPVRVKGEDEIGQLAASFEQMRVSLKLRLDELNHLLVVSQGVAANLEIQNAVQPILRAAVQHEVDSARIVLTNEVMLDPHLAEPVAFGQGEATQRFAHLDSVLYQLVRHQESIIIPTPMRMRRINPPADRPVPGALIALPVRHKDRYFGVFWLAYESAHAFTEEEIRFLTTLAGQISLAAFSARLYAQAEVGRQRLEAVLASTPEPVLVFDEQSHLLLLNQAALQTSDLVKVAEEGRPVREVVASQELADWLTTPAGRRVNAKEIRLSSGRTYYASVSDVQVEGREVGYICMLRDITHFKELDQLKSDFVATVSHDLRSPLTLMRGYAAMLQMIGELNDQQKSYIQKIIGGVDTMSRLVNHLLDLGRIEAGVGLQIEKVIVQRVIDEVIESLQAQAAQKQLTLDQEGLAAGETMTIEGDRALVQQAIYNLVENAIKYTPVGGKVKVRLEQRPSSVLIQVIDTGIGIAPLDLPRLFEKFYRSGRREAHQQRGTGLGLAIVKSIAERHNGRVWVESQLGKGSVFSLEFPVRQPQSEEALHEGRL</sequence>
<dbReference type="EC" id="2.7.13.3" evidence="3"/>
<accession>A0A3D1JEX6</accession>
<dbReference type="Pfam" id="PF00672">
    <property type="entry name" value="HAMP"/>
    <property type="match status" value="1"/>
</dbReference>
<dbReference type="InterPro" id="IPR050351">
    <property type="entry name" value="BphY/WalK/GraS-like"/>
</dbReference>
<dbReference type="SMART" id="SM00065">
    <property type="entry name" value="GAF"/>
    <property type="match status" value="1"/>
</dbReference>
<dbReference type="InterPro" id="IPR035965">
    <property type="entry name" value="PAS-like_dom_sf"/>
</dbReference>
<dbReference type="SUPFAM" id="SSF55785">
    <property type="entry name" value="PYP-like sensor domain (PAS domain)"/>
    <property type="match status" value="1"/>
</dbReference>
<dbReference type="CDD" id="cd00082">
    <property type="entry name" value="HisKA"/>
    <property type="match status" value="1"/>
</dbReference>
<dbReference type="PANTHER" id="PTHR42878">
    <property type="entry name" value="TWO-COMPONENT HISTIDINE KINASE"/>
    <property type="match status" value="1"/>
</dbReference>
<dbReference type="InterPro" id="IPR000014">
    <property type="entry name" value="PAS"/>
</dbReference>
<keyword evidence="4" id="KW-0597">Phosphoprotein</keyword>
<dbReference type="InterPro" id="IPR036890">
    <property type="entry name" value="HATPase_C_sf"/>
</dbReference>
<feature type="transmembrane region" description="Helical" evidence="13">
    <location>
        <begin position="51"/>
        <end position="70"/>
    </location>
</feature>
<dbReference type="Pfam" id="PF13185">
    <property type="entry name" value="GAF_2"/>
    <property type="match status" value="1"/>
</dbReference>
<keyword evidence="11" id="KW-0902">Two-component regulatory system</keyword>
<dbReference type="GO" id="GO:0000155">
    <property type="term" value="F:phosphorelay sensor kinase activity"/>
    <property type="evidence" value="ECO:0007669"/>
    <property type="project" value="InterPro"/>
</dbReference>
<dbReference type="PRINTS" id="PR00344">
    <property type="entry name" value="BCTRLSENSOR"/>
</dbReference>
<dbReference type="SUPFAM" id="SSF55781">
    <property type="entry name" value="GAF domain-like"/>
    <property type="match status" value="1"/>
</dbReference>
<feature type="transmembrane region" description="Helical" evidence="13">
    <location>
        <begin position="249"/>
        <end position="270"/>
    </location>
</feature>
<dbReference type="Gene3D" id="3.30.450.20">
    <property type="entry name" value="PAS domain"/>
    <property type="match status" value="1"/>
</dbReference>
<dbReference type="SUPFAM" id="SSF55874">
    <property type="entry name" value="ATPase domain of HSP90 chaperone/DNA topoisomerase II/histidine kinase"/>
    <property type="match status" value="1"/>
</dbReference>
<evidence type="ECO:0000259" key="15">
    <source>
        <dbReference type="PROSITE" id="PS50885"/>
    </source>
</evidence>
<comment type="subcellular location">
    <subcellularLocation>
        <location evidence="2">Membrane</location>
        <topology evidence="2">Multi-pass membrane protein</topology>
    </subcellularLocation>
</comment>
<evidence type="ECO:0000256" key="12">
    <source>
        <dbReference type="ARBA" id="ARBA00023136"/>
    </source>
</evidence>
<evidence type="ECO:0000313" key="16">
    <source>
        <dbReference type="EMBL" id="HCE16308.1"/>
    </source>
</evidence>
<dbReference type="InterPro" id="IPR003594">
    <property type="entry name" value="HATPase_dom"/>
</dbReference>
<dbReference type="Pfam" id="PF00512">
    <property type="entry name" value="HisKA"/>
    <property type="match status" value="1"/>
</dbReference>
<dbReference type="PROSITE" id="PS50885">
    <property type="entry name" value="HAMP"/>
    <property type="match status" value="1"/>
</dbReference>
<feature type="transmembrane region" description="Helical" evidence="13">
    <location>
        <begin position="122"/>
        <end position="143"/>
    </location>
</feature>
<dbReference type="InterPro" id="IPR029016">
    <property type="entry name" value="GAF-like_dom_sf"/>
</dbReference>
<keyword evidence="9" id="KW-0067">ATP-binding</keyword>
<keyword evidence="8" id="KW-0418">Kinase</keyword>
<keyword evidence="10 13" id="KW-1133">Transmembrane helix</keyword>
<evidence type="ECO:0000256" key="4">
    <source>
        <dbReference type="ARBA" id="ARBA00022553"/>
    </source>
</evidence>
<evidence type="ECO:0000256" key="13">
    <source>
        <dbReference type="SAM" id="Phobius"/>
    </source>
</evidence>
<dbReference type="PROSITE" id="PS50109">
    <property type="entry name" value="HIS_KIN"/>
    <property type="match status" value="1"/>
</dbReference>